<name>A0A9P4DHM7_CITFR</name>
<dbReference type="AlphaFoldDB" id="A0A9P4DHM7"/>
<organism evidence="1 2">
    <name type="scientific">Citrobacter freundii</name>
    <dbReference type="NCBI Taxonomy" id="546"/>
    <lineage>
        <taxon>Bacteria</taxon>
        <taxon>Pseudomonadati</taxon>
        <taxon>Pseudomonadota</taxon>
        <taxon>Gammaproteobacteria</taxon>
        <taxon>Enterobacterales</taxon>
        <taxon>Enterobacteriaceae</taxon>
        <taxon>Citrobacter</taxon>
        <taxon>Citrobacter freundii complex</taxon>
    </lineage>
</organism>
<dbReference type="RefSeq" id="WP_114675901.1">
    <property type="nucleotide sequence ID" value="NZ_JADVIW010000012.1"/>
</dbReference>
<dbReference type="EMBL" id="DAESCB010000007">
    <property type="protein sequence ID" value="HBH7042545.1"/>
    <property type="molecule type" value="Genomic_DNA"/>
</dbReference>
<comment type="caution">
    <text evidence="1">The sequence shown here is derived from an EMBL/GenBank/DDBJ whole genome shotgun (WGS) entry which is preliminary data.</text>
</comment>
<reference evidence="1" key="1">
    <citation type="journal article" date="2018" name="Genome Biol.">
        <title>SKESA: strategic k-mer extension for scrupulous assemblies.</title>
        <authorList>
            <person name="Souvorov A."/>
            <person name="Agarwala R."/>
            <person name="Lipman D.J."/>
        </authorList>
    </citation>
    <scope>NUCLEOTIDE SEQUENCE</scope>
    <source>
        <strain evidence="1">91871</strain>
    </source>
</reference>
<proteinExistence type="predicted"/>
<sequence>MSIFDKNDVFYFPEKITYSFDYQEKHFWRCRYTSANSKSLHYKILLPLAVRPIIIEPTSVDGLDGVNIIGSYQTIPEYQSSFMEVNVVYEHIKNDIDASDWLDKILSLLGEKIINRKDNYSVSGKYSDVLTSNEFDSDKIISRIRVFKNYDFEHKGANLIMVKASCPHKNYESLAESFLHCIKFFTLINDSKWHLAEELKSINLDIPSDYSFFYPNSWQYTERYNNEKMSYFYLSQKGAEKISGDISGYFLCDNAVINKEMICDLIVIKLKDDKYSVINEFSLNEERNIFNKNISELWSGTFSVSNEHNRNGELVVSAGRIENAWFYFIGISANRTSSFMSWAVVKRTMDIIINSLNNYDLSYEDNFYGQK</sequence>
<reference evidence="1" key="2">
    <citation type="submission" date="2021-07" db="EMBL/GenBank/DDBJ databases">
        <authorList>
            <consortium name="NCBI Pathogen Detection Project"/>
        </authorList>
    </citation>
    <scope>NUCLEOTIDE SEQUENCE</scope>
    <source>
        <strain evidence="1">91871</strain>
    </source>
</reference>
<dbReference type="Proteomes" id="UP000885148">
    <property type="component" value="Unassembled WGS sequence"/>
</dbReference>
<accession>A0A9P4DHM7</accession>
<evidence type="ECO:0000313" key="2">
    <source>
        <dbReference type="Proteomes" id="UP000885148"/>
    </source>
</evidence>
<gene>
    <name evidence="1" type="ORF">KV121_002625</name>
</gene>
<evidence type="ECO:0000313" key="1">
    <source>
        <dbReference type="EMBL" id="HBH7042545.1"/>
    </source>
</evidence>
<protein>
    <submittedName>
        <fullName evidence="1">Uncharacterized protein</fullName>
    </submittedName>
</protein>